<evidence type="ECO:0000256" key="2">
    <source>
        <dbReference type="SAM" id="MobiDB-lite"/>
    </source>
</evidence>
<feature type="signal peptide" evidence="3">
    <location>
        <begin position="1"/>
        <end position="27"/>
    </location>
</feature>
<organism evidence="5 6">
    <name type="scientific">Paenibacillus dokdonensis</name>
    <dbReference type="NCBI Taxonomy" id="2567944"/>
    <lineage>
        <taxon>Bacteria</taxon>
        <taxon>Bacillati</taxon>
        <taxon>Bacillota</taxon>
        <taxon>Bacilli</taxon>
        <taxon>Bacillales</taxon>
        <taxon>Paenibacillaceae</taxon>
        <taxon>Paenibacillus</taxon>
    </lineage>
</organism>
<keyword evidence="6" id="KW-1185">Reference proteome</keyword>
<gene>
    <name evidence="5" type="ORF">P4H66_15180</name>
</gene>
<dbReference type="Pfam" id="PF09479">
    <property type="entry name" value="Flg_new"/>
    <property type="match status" value="1"/>
</dbReference>
<evidence type="ECO:0000313" key="5">
    <source>
        <dbReference type="EMBL" id="MEC0241194.1"/>
    </source>
</evidence>
<dbReference type="Gene3D" id="2.60.40.4270">
    <property type="entry name" value="Listeria-Bacteroides repeat domain"/>
    <property type="match status" value="1"/>
</dbReference>
<proteinExistence type="predicted"/>
<feature type="domain" description="SLH" evidence="4">
    <location>
        <begin position="862"/>
        <end position="925"/>
    </location>
</feature>
<keyword evidence="3" id="KW-0732">Signal</keyword>
<comment type="subcellular location">
    <subcellularLocation>
        <location evidence="1">Cell envelope</location>
    </subcellularLocation>
</comment>
<dbReference type="Pfam" id="PF00395">
    <property type="entry name" value="SLH"/>
    <property type="match status" value="3"/>
</dbReference>
<feature type="region of interest" description="Disordered" evidence="2">
    <location>
        <begin position="534"/>
        <end position="577"/>
    </location>
</feature>
<feature type="domain" description="SLH" evidence="4">
    <location>
        <begin position="802"/>
        <end position="861"/>
    </location>
</feature>
<dbReference type="Proteomes" id="UP001344632">
    <property type="component" value="Unassembled WGS sequence"/>
</dbReference>
<dbReference type="InterPro" id="IPR042229">
    <property type="entry name" value="Listeria/Bacterioides_rpt_sf"/>
</dbReference>
<dbReference type="PROSITE" id="PS51272">
    <property type="entry name" value="SLH"/>
    <property type="match status" value="3"/>
</dbReference>
<name>A0ABU6GN75_9BACL</name>
<accession>A0ABU6GN75</accession>
<evidence type="ECO:0000256" key="1">
    <source>
        <dbReference type="ARBA" id="ARBA00004196"/>
    </source>
</evidence>
<evidence type="ECO:0000313" key="6">
    <source>
        <dbReference type="Proteomes" id="UP001344632"/>
    </source>
</evidence>
<dbReference type="RefSeq" id="WP_326088906.1">
    <property type="nucleotide sequence ID" value="NZ_JARLKZ010000008.1"/>
</dbReference>
<feature type="chain" id="PRO_5047141470" evidence="3">
    <location>
        <begin position="28"/>
        <end position="990"/>
    </location>
</feature>
<sequence>MKRFKKAALAAALLLGVQQAFPLLAMAEISVKPLEGNPYVFAVTDSEYGNDEYELKVESYYGEEQMHEEVSPNNPSEPFWIAINPETWVPYFDLDNPHPVTFRVSTLQKDDQSIVDRVDYEWNMVSTVQGSVPVSPELASRMSLTLTPDVGDETTVRVGTDGVSYDSSDQSLHFAVNTSGSGPYTISAEVEGHPFGSLMVKPDNSNRKPRETQVVKEGEENKVYTYFDVQAGTLYPYTYNNQVGYEDWDAFSDGTAAPITRTSSGDRDVAKVELPFNFRFYNNIYHQITVSPMGALYFGDRYYDTMYMDEYPDFDSPPALHPYLGNMEINSGDERSGIYTQIVGQPGDQKFIIQWNHMYYRGVDAPVTFQAILYEKSGNIHFQYPQIEMDGVGGGDYDNGASATIGIQDRGDNHSASYLLYSQNDSSVMTGQAICFGTRPLCGGTEPVQKFSVTYDSNGSLQGNVPVDSLTYEADAEVTVLGNRGELSMDGYSFASWNTQADGKGTNYLEGNKFQMKDSNVTLYAHWIKKDTGNPGGGGSGGSGGTAGNGGGSSSGSGGQSGAVGTPSSAGNGTTVPVRVTVGDQTFDQVVTAGNKTENGQAIVTAHIDTAAIQSLLASAGNQPTVSIPVTQNADRFVMELNGDALQALQEKHAILEFVTPSGIIRLPADAISNAQLTEGYGAGLNLSELVIRLGVSKADKAEEESLDMKAKEQGFDVILPAGKFTVNAVYKGKPLALKSFSSYVQQVIDIPDKVDAGRITTGVKVDEDGSIHPVPTYITERSGKKVAVISSLTSGWYALISHPKTFADLEGSWAQDIVNDMASRLVMQGIDDAHFVPAKAITRGEFASAIVRALGIADNGKNSSYTDMSPANPYTGAVTQAKEFGLITGYEDGTFRPDNTITREEAMLLLNRAMKLTGLNTHVINANEVLAGFADKGSIHSWAMDAIAAAVQSKLMQGANAELQPQSNMTKAETAAVLQRLLQQAGLIR</sequence>
<protein>
    <submittedName>
        <fullName evidence="5">S-layer homology domain-containing protein</fullName>
    </submittedName>
</protein>
<dbReference type="InterPro" id="IPR001119">
    <property type="entry name" value="SLH_dom"/>
</dbReference>
<dbReference type="InterPro" id="IPR013378">
    <property type="entry name" value="InlB-like_B-rpt"/>
</dbReference>
<comment type="caution">
    <text evidence="5">The sequence shown here is derived from an EMBL/GenBank/DDBJ whole genome shotgun (WGS) entry which is preliminary data.</text>
</comment>
<dbReference type="InterPro" id="IPR051465">
    <property type="entry name" value="Cell_Envelope_Struct_Comp"/>
</dbReference>
<dbReference type="PANTHER" id="PTHR43308">
    <property type="entry name" value="OUTER MEMBRANE PROTEIN ALPHA-RELATED"/>
    <property type="match status" value="1"/>
</dbReference>
<dbReference type="EMBL" id="JARLKZ010000008">
    <property type="protein sequence ID" value="MEC0241194.1"/>
    <property type="molecule type" value="Genomic_DNA"/>
</dbReference>
<feature type="domain" description="SLH" evidence="4">
    <location>
        <begin position="931"/>
        <end position="990"/>
    </location>
</feature>
<evidence type="ECO:0000256" key="3">
    <source>
        <dbReference type="SAM" id="SignalP"/>
    </source>
</evidence>
<evidence type="ECO:0000259" key="4">
    <source>
        <dbReference type="PROSITE" id="PS51272"/>
    </source>
</evidence>
<feature type="compositionally biased region" description="Gly residues" evidence="2">
    <location>
        <begin position="534"/>
        <end position="562"/>
    </location>
</feature>
<reference evidence="5 6" key="1">
    <citation type="submission" date="2023-03" db="EMBL/GenBank/DDBJ databases">
        <title>Bacillus Genome Sequencing.</title>
        <authorList>
            <person name="Dunlap C."/>
        </authorList>
    </citation>
    <scope>NUCLEOTIDE SEQUENCE [LARGE SCALE GENOMIC DNA]</scope>
    <source>
        <strain evidence="5 6">BD-525</strain>
    </source>
</reference>